<dbReference type="Proteomes" id="UP000231843">
    <property type="component" value="Unassembled WGS sequence"/>
</dbReference>
<feature type="transmembrane region" description="Helical" evidence="1">
    <location>
        <begin position="307"/>
        <end position="332"/>
    </location>
</feature>
<feature type="transmembrane region" description="Helical" evidence="1">
    <location>
        <begin position="353"/>
        <end position="371"/>
    </location>
</feature>
<feature type="transmembrane region" description="Helical" evidence="1">
    <location>
        <begin position="188"/>
        <end position="204"/>
    </location>
</feature>
<feature type="transmembrane region" description="Helical" evidence="1">
    <location>
        <begin position="279"/>
        <end position="301"/>
    </location>
</feature>
<protein>
    <submittedName>
        <fullName evidence="2">Uncharacterized protein</fullName>
    </submittedName>
</protein>
<keyword evidence="1" id="KW-0812">Transmembrane</keyword>
<dbReference type="AlphaFoldDB" id="A0A2M9ZW32"/>
<keyword evidence="1" id="KW-1133">Transmembrane helix</keyword>
<comment type="caution">
    <text evidence="2">The sequence shown here is derived from an EMBL/GenBank/DDBJ whole genome shotgun (WGS) entry which is preliminary data.</text>
</comment>
<gene>
    <name evidence="2" type="ORF">CH365_15765</name>
</gene>
<organism evidence="2 3">
    <name type="scientific">Leptospira neocaledonica</name>
    <dbReference type="NCBI Taxonomy" id="2023192"/>
    <lineage>
        <taxon>Bacteria</taxon>
        <taxon>Pseudomonadati</taxon>
        <taxon>Spirochaetota</taxon>
        <taxon>Spirochaetia</taxon>
        <taxon>Leptospirales</taxon>
        <taxon>Leptospiraceae</taxon>
        <taxon>Leptospira</taxon>
    </lineage>
</organism>
<keyword evidence="3" id="KW-1185">Reference proteome</keyword>
<feature type="transmembrane region" description="Helical" evidence="1">
    <location>
        <begin position="216"/>
        <end position="236"/>
    </location>
</feature>
<sequence length="896" mass="102516">MVQPILSRKSSLTESWGFAWRFANGLNLLGILFIVSLSFIFFLDNDFVFSKSKYGDHDNPKKIVGLIVLGSQILFLAVILYFYIYDYLHKENGIFAKTRDGLEFLGVILGMGVSLFLIRFQHIYIFAENIGPSEIIPETYLYPFYIGFSYLLYRVFKFIRRESKENIVVIILCLLVALFVAFSQKIDVFKGLGIAILPFLPILISKKGKSDWGQSIFVLIFSVGISHYISLYNSNWTPSEQFYSIYQFPHHVSFVLFFLGGWRYFVLFQEIKSFKQSTIWGRIIVVWESLLVILYAGLAYYQEFHSGIYTASLGVFHSLIVHLTFLLLGFTIPNLFSSRSEILSSPKDWMQKYSKSVPVILLFLFYLLSFLPSQRKVSLGTDFGVGTSVEKIKSVLGKPDLEDDGTLKYYKISIGNERIRLRESIPRDVYLLEFHLTENSCGENKEKLVSGITARFYPDSKIYPYYSFRALEIEWNGVSGWDTPNPSLESLGELIAKSNVAAYTENEDSNPGEGGNLYLNLSLLGKSGILPVTFSYWNVKRNVLLTSFSVGENSKTCQLYSNLGKGVKNRILDAAIFSQIELVNDTSFVVPENVALYSEPKQGSKQILTLLKGMVLHPKIRMKENSEWNGKSGTWYFFAGGWVFSSLLEAGSDLKPSDYPLIAADQREVSWKQWNTEAEKYCDLRKQKYRPTSGSLPWSLMERKVRIPMRLGKVEYSNENVYLSVFPFDFSHLNFSYVFSDGTVNDFIEENVLTSAYSENKISDPFEIIVAGTFSWKTECSPSNSDRFLSMTTAKFKEEEVYFTLPQEDLLDFGTFKTIKGKFFLSYENYQKAQKYCSNLGLELIKESELEELVVIGKKFNLPINTETKGYYWSLEKGTVSNVQVSEPLRTICVSR</sequence>
<reference evidence="2 3" key="1">
    <citation type="submission" date="2017-07" db="EMBL/GenBank/DDBJ databases">
        <title>Leptospira spp. isolated from tropical soils.</title>
        <authorList>
            <person name="Thibeaux R."/>
            <person name="Iraola G."/>
            <person name="Ferres I."/>
            <person name="Bierque E."/>
            <person name="Girault D."/>
            <person name="Soupe-Gilbert M.-E."/>
            <person name="Picardeau M."/>
            <person name="Goarant C."/>
        </authorList>
    </citation>
    <scope>NUCLEOTIDE SEQUENCE [LARGE SCALE GENOMIC DNA]</scope>
    <source>
        <strain evidence="2 3">ES4-C-A1</strain>
    </source>
</reference>
<keyword evidence="1" id="KW-0472">Membrane</keyword>
<feature type="transmembrane region" description="Helical" evidence="1">
    <location>
        <begin position="139"/>
        <end position="156"/>
    </location>
</feature>
<feature type="transmembrane region" description="Helical" evidence="1">
    <location>
        <begin position="21"/>
        <end position="43"/>
    </location>
</feature>
<name>A0A2M9ZW32_9LEPT</name>
<proteinExistence type="predicted"/>
<dbReference type="EMBL" id="NPEA01000008">
    <property type="protein sequence ID" value="PJZ76272.1"/>
    <property type="molecule type" value="Genomic_DNA"/>
</dbReference>
<accession>A0A2M9ZW32</accession>
<feature type="transmembrane region" description="Helical" evidence="1">
    <location>
        <begin position="248"/>
        <end position="267"/>
    </location>
</feature>
<evidence type="ECO:0000256" key="1">
    <source>
        <dbReference type="SAM" id="Phobius"/>
    </source>
</evidence>
<feature type="transmembrane region" description="Helical" evidence="1">
    <location>
        <begin position="165"/>
        <end position="182"/>
    </location>
</feature>
<feature type="transmembrane region" description="Helical" evidence="1">
    <location>
        <begin position="104"/>
        <end position="127"/>
    </location>
</feature>
<evidence type="ECO:0000313" key="2">
    <source>
        <dbReference type="EMBL" id="PJZ76272.1"/>
    </source>
</evidence>
<evidence type="ECO:0000313" key="3">
    <source>
        <dbReference type="Proteomes" id="UP000231843"/>
    </source>
</evidence>
<feature type="transmembrane region" description="Helical" evidence="1">
    <location>
        <begin position="63"/>
        <end position="84"/>
    </location>
</feature>